<evidence type="ECO:0000256" key="2">
    <source>
        <dbReference type="ARBA" id="ARBA00023125"/>
    </source>
</evidence>
<dbReference type="SUPFAM" id="SSF46785">
    <property type="entry name" value="Winged helix' DNA-binding domain"/>
    <property type="match status" value="1"/>
</dbReference>
<proteinExistence type="predicted"/>
<feature type="domain" description="HTH arsR-type" evidence="4">
    <location>
        <begin position="251"/>
        <end position="325"/>
    </location>
</feature>
<keyword evidence="2 5" id="KW-0238">DNA-binding</keyword>
<evidence type="ECO:0000256" key="3">
    <source>
        <dbReference type="ARBA" id="ARBA00023163"/>
    </source>
</evidence>
<dbReference type="InterPro" id="IPR036388">
    <property type="entry name" value="WH-like_DNA-bd_sf"/>
</dbReference>
<evidence type="ECO:0000256" key="1">
    <source>
        <dbReference type="ARBA" id="ARBA00023015"/>
    </source>
</evidence>
<keyword evidence="1" id="KW-0805">Transcription regulation</keyword>
<dbReference type="PANTHER" id="PTHR43132:SF8">
    <property type="entry name" value="HTH-TYPE TRANSCRIPTIONAL REGULATOR KMTR"/>
    <property type="match status" value="1"/>
</dbReference>
<dbReference type="Gene3D" id="1.10.10.10">
    <property type="entry name" value="Winged helix-like DNA-binding domain superfamily/Winged helix DNA-binding domain"/>
    <property type="match status" value="1"/>
</dbReference>
<dbReference type="PANTHER" id="PTHR43132">
    <property type="entry name" value="ARSENICAL RESISTANCE OPERON REPRESSOR ARSR-RELATED"/>
    <property type="match status" value="1"/>
</dbReference>
<dbReference type="GO" id="GO:0003677">
    <property type="term" value="F:DNA binding"/>
    <property type="evidence" value="ECO:0007669"/>
    <property type="project" value="UniProtKB-KW"/>
</dbReference>
<evidence type="ECO:0000313" key="6">
    <source>
        <dbReference type="Proteomes" id="UP000556436"/>
    </source>
</evidence>
<organism evidence="5 6">
    <name type="scientific">Streptomyces netropsis</name>
    <name type="common">Streptoverticillium netropsis</name>
    <dbReference type="NCBI Taxonomy" id="55404"/>
    <lineage>
        <taxon>Bacteria</taxon>
        <taxon>Bacillati</taxon>
        <taxon>Actinomycetota</taxon>
        <taxon>Actinomycetes</taxon>
        <taxon>Kitasatosporales</taxon>
        <taxon>Streptomycetaceae</taxon>
        <taxon>Streptomyces</taxon>
    </lineage>
</organism>
<keyword evidence="3" id="KW-0804">Transcription</keyword>
<reference evidence="5 6" key="1">
    <citation type="submission" date="2020-08" db="EMBL/GenBank/DDBJ databases">
        <title>Genomic Encyclopedia of Type Strains, Phase III (KMG-III): the genomes of soil and plant-associated and newly described type strains.</title>
        <authorList>
            <person name="Whitman W."/>
        </authorList>
    </citation>
    <scope>NUCLEOTIDE SEQUENCE [LARGE SCALE GENOMIC DNA]</scope>
    <source>
        <strain evidence="5 6">CECT 3265</strain>
    </source>
</reference>
<dbReference type="SMART" id="SM00418">
    <property type="entry name" value="HTH_ARSR"/>
    <property type="match status" value="1"/>
</dbReference>
<comment type="caution">
    <text evidence="5">The sequence shown here is derived from an EMBL/GenBank/DDBJ whole genome shotgun (WGS) entry which is preliminary data.</text>
</comment>
<dbReference type="InterPro" id="IPR051011">
    <property type="entry name" value="Metal_resp_trans_reg"/>
</dbReference>
<dbReference type="CDD" id="cd00090">
    <property type="entry name" value="HTH_ARSR"/>
    <property type="match status" value="1"/>
</dbReference>
<gene>
    <name evidence="5" type="ORF">FHS38_005576</name>
</gene>
<name>A0A7W7LH79_STRNE</name>
<dbReference type="Proteomes" id="UP000556436">
    <property type="component" value="Unassembled WGS sequence"/>
</dbReference>
<dbReference type="Pfam" id="PF12840">
    <property type="entry name" value="HTH_20"/>
    <property type="match status" value="1"/>
</dbReference>
<dbReference type="InterPro" id="IPR001845">
    <property type="entry name" value="HTH_ArsR_DNA-bd_dom"/>
</dbReference>
<dbReference type="InterPro" id="IPR036390">
    <property type="entry name" value="WH_DNA-bd_sf"/>
</dbReference>
<dbReference type="GO" id="GO:0003700">
    <property type="term" value="F:DNA-binding transcription factor activity"/>
    <property type="evidence" value="ECO:0007669"/>
    <property type="project" value="InterPro"/>
</dbReference>
<evidence type="ECO:0000259" key="4">
    <source>
        <dbReference type="SMART" id="SM00418"/>
    </source>
</evidence>
<keyword evidence="6" id="KW-1185">Reference proteome</keyword>
<sequence>MTLRIHFTSEDLTRITIAQYPDPLWEVLLSLHMLQSTDAAPVFARWRRQVRADPGTVDRRLLDLAPPVGYSPDFLTPAAAADGLENGIDALRSTPRVRLRKDLTELSATRPPARWTRLLGDGDRDTLDGLAQAVRDYHRAVLLPHWAHIQGRLGADRSVRTRALLTGGSARLLPTLHPALCWSPPVLELRGPHVRGDLHLDGRGLRLVPSFFCWPTPTLLRDRELTPVLVYPIAHDLRWLGEREPRPASGRALAALLGMRRAAVLETVAGGAGCTTGEVARRVGISPATVSHHTSVLRQAGLIGTRRVGETVLHTATGLGVDLLNGDSCLAVGQPTGLA</sequence>
<dbReference type="InterPro" id="IPR011991">
    <property type="entry name" value="ArsR-like_HTH"/>
</dbReference>
<evidence type="ECO:0000313" key="5">
    <source>
        <dbReference type="EMBL" id="MBB4889501.1"/>
    </source>
</evidence>
<accession>A0A7W7LH79</accession>
<protein>
    <submittedName>
        <fullName evidence="5">DNA-binding transcriptional ArsR family regulator</fullName>
    </submittedName>
</protein>
<dbReference type="RefSeq" id="WP_184737977.1">
    <property type="nucleotide sequence ID" value="NZ_BMRW01000012.1"/>
</dbReference>
<dbReference type="EMBL" id="JACHJG010000013">
    <property type="protein sequence ID" value="MBB4889501.1"/>
    <property type="molecule type" value="Genomic_DNA"/>
</dbReference>
<dbReference type="AlphaFoldDB" id="A0A7W7LH79"/>